<dbReference type="InterPro" id="IPR050148">
    <property type="entry name" value="Terpene_synthase-like"/>
</dbReference>
<evidence type="ECO:0000313" key="3">
    <source>
        <dbReference type="Proteomes" id="UP000288805"/>
    </source>
</evidence>
<evidence type="ECO:0000313" key="2">
    <source>
        <dbReference type="EMBL" id="RVW71173.1"/>
    </source>
</evidence>
<protein>
    <submittedName>
        <fullName evidence="2">(-)-alpha-terpineol synthase</fullName>
    </submittedName>
</protein>
<dbReference type="GO" id="GO:0016114">
    <property type="term" value="P:terpenoid biosynthetic process"/>
    <property type="evidence" value="ECO:0007669"/>
    <property type="project" value="InterPro"/>
</dbReference>
<dbReference type="AlphaFoldDB" id="A0A438GG40"/>
<dbReference type="InterPro" id="IPR008949">
    <property type="entry name" value="Isoprenoid_synthase_dom_sf"/>
</dbReference>
<dbReference type="SUPFAM" id="SSF48239">
    <property type="entry name" value="Terpenoid cyclases/Protein prenyltransferases"/>
    <property type="match status" value="1"/>
</dbReference>
<dbReference type="Proteomes" id="UP000288805">
    <property type="component" value="Unassembled WGS sequence"/>
</dbReference>
<gene>
    <name evidence="2" type="primary">ATESY_11</name>
    <name evidence="2" type="ORF">CK203_054407</name>
</gene>
<dbReference type="PANTHER" id="PTHR31225">
    <property type="entry name" value="OS04G0344100 PROTEIN-RELATED"/>
    <property type="match status" value="1"/>
</dbReference>
<reference evidence="2 3" key="1">
    <citation type="journal article" date="2018" name="PLoS Genet.">
        <title>Population sequencing reveals clonal diversity and ancestral inbreeding in the grapevine cultivar Chardonnay.</title>
        <authorList>
            <person name="Roach M.J."/>
            <person name="Johnson D.L."/>
            <person name="Bohlmann J."/>
            <person name="van Vuuren H.J."/>
            <person name="Jones S.J."/>
            <person name="Pretorius I.S."/>
            <person name="Schmidt S.A."/>
            <person name="Borneman A.R."/>
        </authorList>
    </citation>
    <scope>NUCLEOTIDE SEQUENCE [LARGE SCALE GENOMIC DNA]</scope>
    <source>
        <strain evidence="3">cv. Chardonnay</strain>
        <tissue evidence="2">Leaf</tissue>
    </source>
</reference>
<dbReference type="EMBL" id="QGNW01000444">
    <property type="protein sequence ID" value="RVW71173.1"/>
    <property type="molecule type" value="Genomic_DNA"/>
</dbReference>
<dbReference type="GO" id="GO:0010333">
    <property type="term" value="F:terpene synthase activity"/>
    <property type="evidence" value="ECO:0007669"/>
    <property type="project" value="InterPro"/>
</dbReference>
<dbReference type="InterPro" id="IPR008930">
    <property type="entry name" value="Terpenoid_cyclase/PrenylTrfase"/>
</dbReference>
<name>A0A438GG40_VITVI</name>
<evidence type="ECO:0000259" key="1">
    <source>
        <dbReference type="Pfam" id="PF01397"/>
    </source>
</evidence>
<dbReference type="Gene3D" id="1.50.10.130">
    <property type="entry name" value="Terpene synthase, N-terminal domain"/>
    <property type="match status" value="2"/>
</dbReference>
<dbReference type="SUPFAM" id="SSF48576">
    <property type="entry name" value="Terpenoid synthases"/>
    <property type="match status" value="1"/>
</dbReference>
<dbReference type="InterPro" id="IPR036965">
    <property type="entry name" value="Terpene_synth_N_sf"/>
</dbReference>
<dbReference type="Gene3D" id="1.10.600.10">
    <property type="entry name" value="Farnesyl Diphosphate Synthase"/>
    <property type="match status" value="1"/>
</dbReference>
<comment type="caution">
    <text evidence="2">The sequence shown here is derived from an EMBL/GenBank/DDBJ whole genome shotgun (WGS) entry which is preliminary data.</text>
</comment>
<organism evidence="2 3">
    <name type="scientific">Vitis vinifera</name>
    <name type="common">Grape</name>
    <dbReference type="NCBI Taxonomy" id="29760"/>
    <lineage>
        <taxon>Eukaryota</taxon>
        <taxon>Viridiplantae</taxon>
        <taxon>Streptophyta</taxon>
        <taxon>Embryophyta</taxon>
        <taxon>Tracheophyta</taxon>
        <taxon>Spermatophyta</taxon>
        <taxon>Magnoliopsida</taxon>
        <taxon>eudicotyledons</taxon>
        <taxon>Gunneridae</taxon>
        <taxon>Pentapetalae</taxon>
        <taxon>rosids</taxon>
        <taxon>Vitales</taxon>
        <taxon>Vitaceae</taxon>
        <taxon>Viteae</taxon>
        <taxon>Vitis</taxon>
    </lineage>
</organism>
<dbReference type="InterPro" id="IPR001906">
    <property type="entry name" value="Terpene_synth_N"/>
</dbReference>
<dbReference type="PANTHER" id="PTHR31225:SF244">
    <property type="entry name" value="1,8-CINEOLE SYNTHASE 1, CHLOROPLASTIC-RELATED"/>
    <property type="match status" value="1"/>
</dbReference>
<sequence>MSMESSTTQTIIYSSLLLSSPQWLFSRFLKPPVLRNAILPPRRDFWLRKSFSGKAAHPVQSIVVNRASYETAIGRTANYQAPIWDYDYVQSLRSDYRGKTCIGRFDTLTREVKMMQGKVEKPLEQLELIDLLQRLGISYQFEDEIKRLLNSIYCNYNMDDEWKKENLHATALEFRILRQHGYCIPQASYLSIECESTLEEARGFTKKHLEACLQQNIDENLAILVSNALELPLHWRMLRLEARWFIDAFERTQDMNPILLEFAKLDYNMVQAKHQEDLKYASR</sequence>
<proteinExistence type="predicted"/>
<dbReference type="Pfam" id="PF01397">
    <property type="entry name" value="Terpene_synth"/>
    <property type="match status" value="1"/>
</dbReference>
<accession>A0A438GG40</accession>
<feature type="domain" description="Terpene synthase N-terminal" evidence="1">
    <location>
        <begin position="83"/>
        <end position="186"/>
    </location>
</feature>